<dbReference type="GO" id="GO:0005886">
    <property type="term" value="C:plasma membrane"/>
    <property type="evidence" value="ECO:0007669"/>
    <property type="project" value="UniProtKB-SubCell"/>
</dbReference>
<dbReference type="InterPro" id="IPR011701">
    <property type="entry name" value="MFS"/>
</dbReference>
<keyword evidence="2 5" id="KW-0812">Transmembrane</keyword>
<dbReference type="PROSITE" id="PS50850">
    <property type="entry name" value="MFS"/>
    <property type="match status" value="1"/>
</dbReference>
<dbReference type="Proteomes" id="UP000291289">
    <property type="component" value="Unassembled WGS sequence"/>
</dbReference>
<comment type="caution">
    <text evidence="7">The sequence shown here is derived from an EMBL/GenBank/DDBJ whole genome shotgun (WGS) entry which is preliminary data.</text>
</comment>
<evidence type="ECO:0000256" key="3">
    <source>
        <dbReference type="ARBA" id="ARBA00022989"/>
    </source>
</evidence>
<organism evidence="7 8">
    <name type="scientific">Alloscardovia theropitheci</name>
    <dbReference type="NCBI Taxonomy" id="2496842"/>
    <lineage>
        <taxon>Bacteria</taxon>
        <taxon>Bacillati</taxon>
        <taxon>Actinomycetota</taxon>
        <taxon>Actinomycetes</taxon>
        <taxon>Bifidobacteriales</taxon>
        <taxon>Bifidobacteriaceae</taxon>
        <taxon>Alloscardovia</taxon>
    </lineage>
</organism>
<reference evidence="7 8" key="1">
    <citation type="submission" date="2018-12" db="EMBL/GenBank/DDBJ databases">
        <title>Alloscrdovia theropitheci sp. nov: a novel taxon from the feces of the bleeding-herat monkey (Theropithecus geleda).</title>
        <authorList>
            <person name="Modesto M."/>
        </authorList>
    </citation>
    <scope>NUCLEOTIDE SEQUENCE [LARGE SCALE GENOMIC DNA]</scope>
    <source>
        <strain evidence="7 8">GLDI4/2</strain>
    </source>
</reference>
<dbReference type="Pfam" id="PF07690">
    <property type="entry name" value="MFS_1"/>
    <property type="match status" value="1"/>
</dbReference>
<feature type="transmembrane region" description="Helical" evidence="5">
    <location>
        <begin position="412"/>
        <end position="433"/>
    </location>
</feature>
<feature type="domain" description="Major facilitator superfamily (MFS) profile" evidence="6">
    <location>
        <begin position="256"/>
        <end position="450"/>
    </location>
</feature>
<dbReference type="SUPFAM" id="SSF103473">
    <property type="entry name" value="MFS general substrate transporter"/>
    <property type="match status" value="1"/>
</dbReference>
<dbReference type="PANTHER" id="PTHR23542">
    <property type="match status" value="1"/>
</dbReference>
<dbReference type="EMBL" id="RXLP01000005">
    <property type="protein sequence ID" value="TCD54711.1"/>
    <property type="molecule type" value="Genomic_DNA"/>
</dbReference>
<dbReference type="PANTHER" id="PTHR23542:SF1">
    <property type="entry name" value="MAJOR FACILITATOR SUPERFAMILY (MFS) PROFILE DOMAIN-CONTAINING PROTEIN"/>
    <property type="match status" value="1"/>
</dbReference>
<feature type="transmembrane region" description="Helical" evidence="5">
    <location>
        <begin position="384"/>
        <end position="406"/>
    </location>
</feature>
<dbReference type="Gene3D" id="1.20.1250.20">
    <property type="entry name" value="MFS general substrate transporter like domains"/>
    <property type="match status" value="2"/>
</dbReference>
<dbReference type="AlphaFoldDB" id="A0A4R0QYJ8"/>
<feature type="transmembrane region" description="Helical" evidence="5">
    <location>
        <begin position="63"/>
        <end position="84"/>
    </location>
</feature>
<comment type="subcellular location">
    <subcellularLocation>
        <location evidence="1">Cell membrane</location>
        <topology evidence="1">Multi-pass membrane protein</topology>
    </subcellularLocation>
</comment>
<keyword evidence="8" id="KW-1185">Reference proteome</keyword>
<name>A0A4R0QYJ8_9BIFI</name>
<keyword evidence="4 5" id="KW-0472">Membrane</keyword>
<evidence type="ECO:0000256" key="4">
    <source>
        <dbReference type="ARBA" id="ARBA00023136"/>
    </source>
</evidence>
<feature type="transmembrane region" description="Helical" evidence="5">
    <location>
        <begin position="326"/>
        <end position="344"/>
    </location>
</feature>
<feature type="transmembrane region" description="Helical" evidence="5">
    <location>
        <begin position="183"/>
        <end position="208"/>
    </location>
</feature>
<sequence>MSQLTSSNKYGKTIFQRIFGGYGELLKLPGTARYAIGAVIASMPFPMIGMCITISVQRIYGSYTLAGTLSAVQAISLAILTPILGRLVDRFGQTRVSIPVIGIWIVSAITLITCIQLRVPQWILYIIVPFMAFIPPWGAMSRSRWTYLLKNQENSAEKIDRAMGFSSVLDEAMWMIGNPLSSILAVISGVLSFSFTGVCVIIGAIMFLSVRAAEPPSQTDLAKQAGITRKEFRVQEAARAAAVSGDEDKATKKASIFSIGFIAICATWFGLGAFQGASGISIIAFAKEQNVQSLTGFVFACFSCSALIGATLYGAKSWTIPLWQRFYFCIVVVAIGLSSFMFARNIWTVMIIYLIIGVCQSPTWINGNQIILHLVPPARFTEGVAIMSAMNAIGSSIGNSLAGYFIDQNGSYGGFVTVTVLAFIALILAFSGIKQIREATMKPILVHVDA</sequence>
<gene>
    <name evidence="7" type="ORF">EJ419_01900</name>
</gene>
<protein>
    <submittedName>
        <fullName evidence="7">MFS transporter</fullName>
    </submittedName>
</protein>
<accession>A0A4R0QYJ8</accession>
<feature type="transmembrane region" description="Helical" evidence="5">
    <location>
        <begin position="122"/>
        <end position="140"/>
    </location>
</feature>
<evidence type="ECO:0000313" key="7">
    <source>
        <dbReference type="EMBL" id="TCD54711.1"/>
    </source>
</evidence>
<evidence type="ECO:0000256" key="5">
    <source>
        <dbReference type="SAM" id="Phobius"/>
    </source>
</evidence>
<dbReference type="RefSeq" id="WP_131283238.1">
    <property type="nucleotide sequence ID" value="NZ_RXLP01000005.1"/>
</dbReference>
<evidence type="ECO:0000259" key="6">
    <source>
        <dbReference type="PROSITE" id="PS50850"/>
    </source>
</evidence>
<keyword evidence="3 5" id="KW-1133">Transmembrane helix</keyword>
<evidence type="ECO:0000256" key="2">
    <source>
        <dbReference type="ARBA" id="ARBA00022692"/>
    </source>
</evidence>
<feature type="transmembrane region" description="Helical" evidence="5">
    <location>
        <begin position="34"/>
        <end position="56"/>
    </location>
</feature>
<dbReference type="InterPro" id="IPR036259">
    <property type="entry name" value="MFS_trans_sf"/>
</dbReference>
<dbReference type="OrthoDB" id="9180256at2"/>
<evidence type="ECO:0000313" key="8">
    <source>
        <dbReference type="Proteomes" id="UP000291289"/>
    </source>
</evidence>
<proteinExistence type="predicted"/>
<dbReference type="GO" id="GO:0022857">
    <property type="term" value="F:transmembrane transporter activity"/>
    <property type="evidence" value="ECO:0007669"/>
    <property type="project" value="InterPro"/>
</dbReference>
<evidence type="ECO:0000256" key="1">
    <source>
        <dbReference type="ARBA" id="ARBA00004651"/>
    </source>
</evidence>
<feature type="transmembrane region" description="Helical" evidence="5">
    <location>
        <begin position="294"/>
        <end position="314"/>
    </location>
</feature>
<dbReference type="InterPro" id="IPR020846">
    <property type="entry name" value="MFS_dom"/>
</dbReference>
<feature type="transmembrane region" description="Helical" evidence="5">
    <location>
        <begin position="350"/>
        <end position="372"/>
    </location>
</feature>
<feature type="transmembrane region" description="Helical" evidence="5">
    <location>
        <begin position="96"/>
        <end position="115"/>
    </location>
</feature>
<feature type="transmembrane region" description="Helical" evidence="5">
    <location>
        <begin position="254"/>
        <end position="274"/>
    </location>
</feature>